<dbReference type="EMBL" id="CCEJ010000007">
    <property type="protein sequence ID" value="CDR34379.1"/>
    <property type="molecule type" value="Genomic_DNA"/>
</dbReference>
<evidence type="ECO:0000313" key="1">
    <source>
        <dbReference type="EMBL" id="CDR34379.1"/>
    </source>
</evidence>
<name>A0A090E0P4_9BACT</name>
<evidence type="ECO:0000313" key="2">
    <source>
        <dbReference type="Proteomes" id="UP000031552"/>
    </source>
</evidence>
<accession>A0A090E0P4</accession>
<gene>
    <name evidence="1" type="ORF">CSEC_1565</name>
</gene>
<comment type="caution">
    <text evidence="1">The sequence shown here is derived from an EMBL/GenBank/DDBJ whole genome shotgun (WGS) entry which is preliminary data.</text>
</comment>
<protein>
    <submittedName>
        <fullName evidence="1">Uncharacterized protein</fullName>
    </submittedName>
</protein>
<reference evidence="1" key="1">
    <citation type="submission" date="2013-12" db="EMBL/GenBank/DDBJ databases">
        <authorList>
            <person name="Linke B."/>
        </authorList>
    </citation>
    <scope>NUCLEOTIDE SEQUENCE [LARGE SCALE GENOMIC DNA]</scope>
    <source>
        <strain evidence="1">CRIB-18</strain>
    </source>
</reference>
<sequence>MQHTQPNSVLRNFNFPITGDPQPLCSQASDFSDDSQELLFPATELKKIYEASGLLDSEGWLQSDIPFSCLRIDDATYNRFKAFFYKPIEFKPKDLSLIPKSKVERILNLIQEVSSLLKDPSLFPFFYDHETNVVSFSLPTSLPHLLFFIKQAIPSFSWEIFGGGAIDFLKEWLLQVAETIPPLQEHKEKLAQILKEKDKKPYDYDFYINAPFFHISPVKAAINYYTSQILAALPRLKDKKNEIDFLVRELCFTKLEDIEDLRSQGKPSSLFSFTDKEGYSFDFFFIHESKASESLTSYHGLRCCLDCLFFENDKNFTYPKPYSTVFSLPQVVFDYFLNQFHSLSQEPNALKFLSYEARGLSRRKTVEYLPNDEKESVQFFDALLNYHLNLNSNRGLLFLPCYFLWMQRVEISSLKVSSDLQLYSHKILGNYKLSLENIETQPFGKLIYKTLLTLIKKEGHSYSEYPENEGVSFQEASLIFPLILSVLAQRKALNSIPEFSYEIYLEEEALHCHLVFFMQTHKVYFESKADLKTLPIIFETLLQKKAVVSCLLNLLGPQFSNRDIKETHSEPFLVIKNALGIALENLSKKRKFSPNQYFLCSLLEIYQQEREEVILEKAIHLIPFLDKQRFPFQSFAISLLRPSLHRKDIQLEYCKSLSDFVACLALYKGNLQRLKSVWDIASICLKRRTLLSAFYGMKEKVKDGNLKVYLLCKISQYKDRDYSVCHHFSKKILTKNIMAGLSISSKISLLKTVLDLMDECASLKFNGSQYQEILSIQGEQDLLFIALLKLDRYRWLKPSQESNRTLLNLLDYFIKSKLDLDKVLDLLRIAAHLGCTNEVDIFFQKFFRAENSKDALHAIFSEFLKDEKREGLEDLFLKVFSKLEVHFLEKNQLESLLEEVLNRLENSEFAFESVKKVAILFKPLSSRTELIQKKLLTSDRRTWLRIHRFFIEKEISDLILKKFSLLNDLKIEEVYELLAFYSGRQNDEFFANCFLSITQVINPLLEGYLFLDLLLSIAECREQKLALIQQALEKGGLTGREPNFKKVLDHLLELGVSLKTILGLIKPLGSDSALFSEYQRLNRKKVEVEEKENKNKFLEIVHEYFEDKNDDFFEEWIDERIGQLKKEPLEPCQLEKLLTVILEKAFSSSFKDKALKFLPLFEDFDKKKKIIEKNLSILNSDAKIRVHQFFQDPEVSKSIFESLITSNESLNCAMTSLLKTIVKGKIDEDFARVLLKWVEDLIKEGRALDGSLLFQALASIEPQNSISLRILALSLKEGWIRGKEDKNEEVWKASWKAISSIPFDSSIGSLLVANRKLLNGSLESALSFLEPILPLVNLDENEDLIFLFEGRKELDPKFENVKEYLKSRFGKFVKEKNLQKIEEEVISDFFPFIKEDSFLEIRMDAIELLLEHQILMPCESFLSELSVLLQGNDYQEQAKKVLANYVKASFPNKPQKFQALISHLNPIIQKTKDNALFVSILQAIFKPILSKREKPDPSFISPLMTSFAHLKARGKEYPSLFLDFLSGMPNAQKEQAHIIAKEILNLFEEIKKINEHKNKNEDTFKLVIHLESWISSPFSNEKLFLFLLENYEKSDFRIGLEEVLLENSQKSERTRLLQSALTTYNPFSSFKKRPFLSEKQMKGLAFHIENLLNEKLTQEALYWIEWGISKLETRLVNAFLNLLDFSHPAMNKEVLLKLLNRMSSFDFSKLFSAIIEKIDELDRNERLNFLREVEKIDLKKISSSSEDFQKGLDSLLKLSNLAEEEIVFVLPLIKIWRGFNEEFLFDLCSKVKEKNFFNLSRLASLFDHKTIYDCFSKAKPFSGFLAIFFMEITKESNFPYKKEMLESLFEQAKISPEEKKDLLSILFSNQISRMNKFPSAITGQFLEETAFLFGYEETLEHESGLSMLNCLYEHLWQQRVKVSFESLWATLLLVKESRCEAKQIDQTLGTIIKILSIANPDGQFSIKGMSAFLFELYSRNLGISPYFFFKLHLNLGLTDADEFASLFSLLVEKILSGKEDPANAQPILTEFLLNGFVSYEKFPEILAWCIKHIEDENMPSFKDLLSQAILKEDPIRFEALLEASEAGKKSIILNQEARLKIHKHAHLKNFYLTSNQNDFFVSLGAYLQEMPLFGYGSANERELTSSLIISFVYLFAKTEQVPTVLSVLNNLSLRALEYYGIEVEKKKVESSMAGRIMLFSEDSCAIDSLFKLKASKETVKSLMNLRTRFLEIAIELLHQLIVTESLNLTLQGKTYGVAKNILSNLIISRPDAITKFGPLFRDFIVSPYALRQEELMDYHLELSKDLIYSVLTAMAYIPEHQEVLFEAFAYIELKTWADAKISPLRKIELVENLVDFLISQKEILALKHGFNMLACAGSYIFHSHIDRFWNLMEKLFVASKEFIHIPVNLIVKGTNIKELGIENVIKGNVKIEKILNNIKVLEGSNFEKNFKKIMGKKLIEPFYHWIGLALIPNDKCLFENEKLEGQYFGEKICIRFFSYLYEIGTFREVIQEGTDELAIMNQNNSFIRKMKTMDFLFSFAKLAHGQNIFKRNPIRYFETISELAFTVYEEYDSLIQKDPRFEMLATSSPELKHSHTFINISDAMMDPEEEEIKELQILNLRKWFTLFFNSKNATRIKFITSLLKSYYFIRNPSEFFYFLSRVEETQRLALIQRTQGFFEEITKSVFNAELLYSWLSHVFKDKSFFEVAKQWLMNDRMLELYILKPSEVTQFLPFIEKEEQQLLIKKLNNLLIKEPTSIESLKNKFLWIETLLSKNLDRVFVDEIIANLKETLTQKKNLAVFTSRPSFVLDFLPFLDKEESSILFREMNGLLLGQKICLESLKSLDDWIVHLFKNQKIEGRKEAKALLDMPRFLAFYFEKPELLFGLFPFLRKREIIGIVEKINAELIKHAAPKSLDHFHGWLSNLVKSDDPNLKSKGKQLFFQALKKGFYKENPGLLKDESFKKALE</sequence>
<dbReference type="STRING" id="1437425.CSEC_1565"/>
<dbReference type="RefSeq" id="WP_041017909.1">
    <property type="nucleotide sequence ID" value="NZ_CCEJ010000007.1"/>
</dbReference>
<reference evidence="1" key="2">
    <citation type="submission" date="2014-09" db="EMBL/GenBank/DDBJ databases">
        <title>Criblamydia sequanensis harbors a mega-plasmid encoding arsenite resistance.</title>
        <authorList>
            <person name="Bertelli C."/>
            <person name="Goesmann A."/>
            <person name="Greub G."/>
        </authorList>
    </citation>
    <scope>NUCLEOTIDE SEQUENCE [LARGE SCALE GENOMIC DNA]</scope>
    <source>
        <strain evidence="1">CRIB-18</strain>
    </source>
</reference>
<dbReference type="Proteomes" id="UP000031552">
    <property type="component" value="Unassembled WGS sequence"/>
</dbReference>
<keyword evidence="2" id="KW-1185">Reference proteome</keyword>
<proteinExistence type="predicted"/>
<organism evidence="1 2">
    <name type="scientific">Candidatus Criblamydia sequanensis CRIB-18</name>
    <dbReference type="NCBI Taxonomy" id="1437425"/>
    <lineage>
        <taxon>Bacteria</taxon>
        <taxon>Pseudomonadati</taxon>
        <taxon>Chlamydiota</taxon>
        <taxon>Chlamydiia</taxon>
        <taxon>Parachlamydiales</taxon>
        <taxon>Candidatus Criblamydiaceae</taxon>
        <taxon>Candidatus Criblamydia</taxon>
    </lineage>
</organism>